<reference evidence="4 5" key="1">
    <citation type="submission" date="2019-02" db="EMBL/GenBank/DDBJ databases">
        <title>Halonotius sp. a new haloqrchaeon isolated from saline water.</title>
        <authorList>
            <person name="Duran-Viseras A."/>
            <person name="Sanchez-Porro C."/>
            <person name="Ventosa A."/>
        </authorList>
    </citation>
    <scope>NUCLEOTIDE SEQUENCE [LARGE SCALE GENOMIC DNA]</scope>
    <source>
        <strain evidence="4 5">F9-27</strain>
    </source>
</reference>
<dbReference type="GO" id="GO:0016747">
    <property type="term" value="F:acyltransferase activity, transferring groups other than amino-acyl groups"/>
    <property type="evidence" value="ECO:0007669"/>
    <property type="project" value="InterPro"/>
</dbReference>
<dbReference type="InterPro" id="IPR050832">
    <property type="entry name" value="Bact_Acetyltransf"/>
</dbReference>
<evidence type="ECO:0000313" key="4">
    <source>
        <dbReference type="EMBL" id="TQQ81439.1"/>
    </source>
</evidence>
<evidence type="ECO:0000256" key="1">
    <source>
        <dbReference type="ARBA" id="ARBA00022679"/>
    </source>
</evidence>
<proteinExistence type="predicted"/>
<evidence type="ECO:0000313" key="5">
    <source>
        <dbReference type="Proteomes" id="UP000315385"/>
    </source>
</evidence>
<dbReference type="RefSeq" id="WP_142442012.1">
    <property type="nucleotide sequence ID" value="NZ_SESI01000001.1"/>
</dbReference>
<keyword evidence="5" id="KW-1185">Reference proteome</keyword>
<dbReference type="Pfam" id="PF00583">
    <property type="entry name" value="Acetyltransf_1"/>
    <property type="match status" value="1"/>
</dbReference>
<accession>A0A544QPS8</accession>
<dbReference type="Proteomes" id="UP000315385">
    <property type="component" value="Unassembled WGS sequence"/>
</dbReference>
<feature type="domain" description="N-acetyltransferase" evidence="3">
    <location>
        <begin position="7"/>
        <end position="165"/>
    </location>
</feature>
<dbReference type="EMBL" id="SESI01000001">
    <property type="protein sequence ID" value="TQQ81439.1"/>
    <property type="molecule type" value="Genomic_DNA"/>
</dbReference>
<name>A0A544QPS8_9EURY</name>
<organism evidence="4 5">
    <name type="scientific">Halonotius roseus</name>
    <dbReference type="NCBI Taxonomy" id="2511997"/>
    <lineage>
        <taxon>Archaea</taxon>
        <taxon>Methanobacteriati</taxon>
        <taxon>Methanobacteriota</taxon>
        <taxon>Stenosarchaea group</taxon>
        <taxon>Halobacteria</taxon>
        <taxon>Halobacteriales</taxon>
        <taxon>Haloferacaceae</taxon>
        <taxon>Halonotius</taxon>
    </lineage>
</organism>
<dbReference type="Gene3D" id="3.40.630.30">
    <property type="match status" value="1"/>
</dbReference>
<sequence length="165" mass="17945">MSTDERIVIEPATIDDVEAVADCWVALAAEQRQHGSRLAADANRTVATETIAHHVVTDGLLVARDEAIQGFVMFHPDDGAYTQTESTGTITHLYVRPAARDEGIGSRLLAAAESELAAAGVSTVAIEVLADNAAAKRLYDRRGYDPHRIELRKRLENDRHSKDDG</sequence>
<evidence type="ECO:0000256" key="2">
    <source>
        <dbReference type="ARBA" id="ARBA00023315"/>
    </source>
</evidence>
<dbReference type="OrthoDB" id="38613at2157"/>
<dbReference type="CDD" id="cd04301">
    <property type="entry name" value="NAT_SF"/>
    <property type="match status" value="1"/>
</dbReference>
<keyword evidence="2" id="KW-0012">Acyltransferase</keyword>
<protein>
    <submittedName>
        <fullName evidence="4">GNAT family N-acetyltransferase</fullName>
    </submittedName>
</protein>
<dbReference type="SUPFAM" id="SSF55729">
    <property type="entry name" value="Acyl-CoA N-acyltransferases (Nat)"/>
    <property type="match status" value="1"/>
</dbReference>
<dbReference type="AlphaFoldDB" id="A0A544QPS8"/>
<keyword evidence="1 4" id="KW-0808">Transferase</keyword>
<comment type="caution">
    <text evidence="4">The sequence shown here is derived from an EMBL/GenBank/DDBJ whole genome shotgun (WGS) entry which is preliminary data.</text>
</comment>
<evidence type="ECO:0000259" key="3">
    <source>
        <dbReference type="PROSITE" id="PS51186"/>
    </source>
</evidence>
<dbReference type="InterPro" id="IPR016181">
    <property type="entry name" value="Acyl_CoA_acyltransferase"/>
</dbReference>
<dbReference type="InterPro" id="IPR000182">
    <property type="entry name" value="GNAT_dom"/>
</dbReference>
<gene>
    <name evidence="4" type="ORF">EWF95_00380</name>
</gene>
<dbReference type="PROSITE" id="PS51186">
    <property type="entry name" value="GNAT"/>
    <property type="match status" value="1"/>
</dbReference>
<dbReference type="PANTHER" id="PTHR43877">
    <property type="entry name" value="AMINOALKYLPHOSPHONATE N-ACETYLTRANSFERASE-RELATED-RELATED"/>
    <property type="match status" value="1"/>
</dbReference>